<dbReference type="EMBL" id="BMJI01000009">
    <property type="protein sequence ID" value="GGC90976.1"/>
    <property type="molecule type" value="Genomic_DNA"/>
</dbReference>
<accession>A0ABQ1P7N9</accession>
<evidence type="ECO:0000313" key="8">
    <source>
        <dbReference type="Proteomes" id="UP000597761"/>
    </source>
</evidence>
<proteinExistence type="predicted"/>
<dbReference type="PANTHER" id="PTHR16557">
    <property type="entry name" value="ALKYLATED DNA REPAIR PROTEIN ALKB-RELATED"/>
    <property type="match status" value="1"/>
</dbReference>
<reference evidence="8" key="1">
    <citation type="journal article" date="2019" name="Int. J. Syst. Evol. Microbiol.">
        <title>The Global Catalogue of Microorganisms (GCM) 10K type strain sequencing project: providing services to taxonomists for standard genome sequencing and annotation.</title>
        <authorList>
            <consortium name="The Broad Institute Genomics Platform"/>
            <consortium name="The Broad Institute Genome Sequencing Center for Infectious Disease"/>
            <person name="Wu L."/>
            <person name="Ma J."/>
        </authorList>
    </citation>
    <scope>NUCLEOTIDE SEQUENCE [LARGE SCALE GENOMIC DNA]</scope>
    <source>
        <strain evidence="8">CGMCC 1.15480</strain>
    </source>
</reference>
<sequence>MAVVGELFGDDLVPREPRELAPGAVHVPGWLSAHQQRWLVDRFREWTAGPVPLHSSVVRGHPMSVRTVCLGWHWRPYQYTREAVDVNGNRVLDVPDWMVRLGRSALDAARGPGAGTTYTPDTALANFYDDDATMGMHQDKDERSRAPVVSLSLGDTCRFRFGNTQTRTRPYEDVELRSGDLFVFGGPARLAYHGVMRVFPGTAPADCGLDRGRINITLRETGLS</sequence>
<dbReference type="InterPro" id="IPR005123">
    <property type="entry name" value="Oxoglu/Fe-dep_dioxygenase_dom"/>
</dbReference>
<organism evidence="7 8">
    <name type="scientific">Tersicoccus solisilvae</name>
    <dbReference type="NCBI Taxonomy" id="1882339"/>
    <lineage>
        <taxon>Bacteria</taxon>
        <taxon>Bacillati</taxon>
        <taxon>Actinomycetota</taxon>
        <taxon>Actinomycetes</taxon>
        <taxon>Micrococcales</taxon>
        <taxon>Micrococcaceae</taxon>
        <taxon>Tersicoccus</taxon>
    </lineage>
</organism>
<dbReference type="PROSITE" id="PS51471">
    <property type="entry name" value="FE2OG_OXY"/>
    <property type="match status" value="1"/>
</dbReference>
<dbReference type="Gene3D" id="2.60.120.590">
    <property type="entry name" value="Alpha-ketoglutarate-dependent dioxygenase AlkB-like"/>
    <property type="match status" value="1"/>
</dbReference>
<name>A0ABQ1P7N9_9MICC</name>
<keyword evidence="3" id="KW-0223">Dioxygenase</keyword>
<keyword evidence="8" id="KW-1185">Reference proteome</keyword>
<evidence type="ECO:0000256" key="3">
    <source>
        <dbReference type="ARBA" id="ARBA00022964"/>
    </source>
</evidence>
<keyword evidence="5" id="KW-0408">Iron</keyword>
<evidence type="ECO:0000256" key="5">
    <source>
        <dbReference type="ARBA" id="ARBA00023004"/>
    </source>
</evidence>
<dbReference type="SUPFAM" id="SSF51197">
    <property type="entry name" value="Clavaminate synthase-like"/>
    <property type="match status" value="1"/>
</dbReference>
<dbReference type="InterPro" id="IPR004574">
    <property type="entry name" value="Alkb"/>
</dbReference>
<protein>
    <submittedName>
        <fullName evidence="7">Alkylated DNA repair protein</fullName>
    </submittedName>
</protein>
<keyword evidence="2" id="KW-0479">Metal-binding</keyword>
<dbReference type="PANTHER" id="PTHR16557:SF2">
    <property type="entry name" value="NUCLEIC ACID DIOXYGENASE ALKBH1"/>
    <property type="match status" value="1"/>
</dbReference>
<comment type="caution">
    <text evidence="7">The sequence shown here is derived from an EMBL/GenBank/DDBJ whole genome shotgun (WGS) entry which is preliminary data.</text>
</comment>
<feature type="domain" description="Fe2OG dioxygenase" evidence="6">
    <location>
        <begin position="119"/>
        <end position="222"/>
    </location>
</feature>
<dbReference type="Pfam" id="PF13532">
    <property type="entry name" value="2OG-FeII_Oxy_2"/>
    <property type="match status" value="1"/>
</dbReference>
<dbReference type="InterPro" id="IPR027450">
    <property type="entry name" value="AlkB-like"/>
</dbReference>
<comment type="cofactor">
    <cofactor evidence="1">
        <name>Fe(2+)</name>
        <dbReference type="ChEBI" id="CHEBI:29033"/>
    </cofactor>
</comment>
<evidence type="ECO:0000256" key="1">
    <source>
        <dbReference type="ARBA" id="ARBA00001954"/>
    </source>
</evidence>
<evidence type="ECO:0000256" key="4">
    <source>
        <dbReference type="ARBA" id="ARBA00023002"/>
    </source>
</evidence>
<evidence type="ECO:0000259" key="6">
    <source>
        <dbReference type="PROSITE" id="PS51471"/>
    </source>
</evidence>
<evidence type="ECO:0000256" key="2">
    <source>
        <dbReference type="ARBA" id="ARBA00022723"/>
    </source>
</evidence>
<dbReference type="InterPro" id="IPR037151">
    <property type="entry name" value="AlkB-like_sf"/>
</dbReference>
<evidence type="ECO:0000313" key="7">
    <source>
        <dbReference type="EMBL" id="GGC90976.1"/>
    </source>
</evidence>
<gene>
    <name evidence="7" type="primary">alkB</name>
    <name evidence="7" type="ORF">GCM10011512_17530</name>
</gene>
<keyword evidence="4" id="KW-0560">Oxidoreductase</keyword>
<dbReference type="Proteomes" id="UP000597761">
    <property type="component" value="Unassembled WGS sequence"/>
</dbReference>